<proteinExistence type="predicted"/>
<gene>
    <name evidence="1" type="ORF">QYC35_01970</name>
</gene>
<dbReference type="RefSeq" id="WP_276329244.1">
    <property type="nucleotide sequence ID" value="NZ_JAUIQT010000001.1"/>
</dbReference>
<name>A0AAW7N4D6_9LACO</name>
<evidence type="ECO:0000313" key="1">
    <source>
        <dbReference type="EMBL" id="MDN4833009.1"/>
    </source>
</evidence>
<reference evidence="1" key="1">
    <citation type="submission" date="2023-07" db="EMBL/GenBank/DDBJ databases">
        <title>Complete genome sequence of Ligilactobacillus salivarius SRCM217594 isolated from Gallus gallus domesticus feces.</title>
        <authorList>
            <person name="Yang H.-G."/>
            <person name="Ryu M.-S."/>
            <person name="Ha G.-S."/>
            <person name="Yang H.-J."/>
            <person name="Jeong D.-Y."/>
        </authorList>
    </citation>
    <scope>NUCLEOTIDE SEQUENCE</scope>
    <source>
        <strain evidence="1">SRCM217594</strain>
    </source>
</reference>
<protein>
    <submittedName>
        <fullName evidence="1">Uncharacterized protein</fullName>
    </submittedName>
</protein>
<accession>A0AAW7N4D6</accession>
<dbReference type="EMBL" id="JAUIQT010000001">
    <property type="protein sequence ID" value="MDN4833009.1"/>
    <property type="molecule type" value="Genomic_DNA"/>
</dbReference>
<sequence length="42" mass="4691">MAKVLDKESRGEVVKVSTKETLGIQVTLSELKNYILIAERIS</sequence>
<organism evidence="1 2">
    <name type="scientific">Ligilactobacillus salivarius</name>
    <dbReference type="NCBI Taxonomy" id="1624"/>
    <lineage>
        <taxon>Bacteria</taxon>
        <taxon>Bacillati</taxon>
        <taxon>Bacillota</taxon>
        <taxon>Bacilli</taxon>
        <taxon>Lactobacillales</taxon>
        <taxon>Lactobacillaceae</taxon>
        <taxon>Ligilactobacillus</taxon>
    </lineage>
</organism>
<comment type="caution">
    <text evidence="1">The sequence shown here is derived from an EMBL/GenBank/DDBJ whole genome shotgun (WGS) entry which is preliminary data.</text>
</comment>
<dbReference type="Proteomes" id="UP001174888">
    <property type="component" value="Unassembled WGS sequence"/>
</dbReference>
<dbReference type="AlphaFoldDB" id="A0AAW7N4D6"/>
<evidence type="ECO:0000313" key="2">
    <source>
        <dbReference type="Proteomes" id="UP001174888"/>
    </source>
</evidence>